<dbReference type="PANTHER" id="PTHR40069">
    <property type="entry name" value="YWBE PROTEIN"/>
    <property type="match status" value="1"/>
</dbReference>
<accession>A0A6A6W1R4</accession>
<protein>
    <recommendedName>
        <fullName evidence="4">UBZ4-type domain-containing protein</fullName>
    </recommendedName>
</protein>
<proteinExistence type="predicted"/>
<dbReference type="GeneID" id="54489363"/>
<evidence type="ECO:0000256" key="1">
    <source>
        <dbReference type="SAM" id="MobiDB-lite"/>
    </source>
</evidence>
<evidence type="ECO:0008006" key="4">
    <source>
        <dbReference type="Google" id="ProtNLM"/>
    </source>
</evidence>
<dbReference type="NCBIfam" id="TIGR03833">
    <property type="entry name" value="YwbE family protein"/>
    <property type="match status" value="1"/>
</dbReference>
<dbReference type="PANTHER" id="PTHR40069:SF1">
    <property type="entry name" value="YWBE PROTEIN"/>
    <property type="match status" value="1"/>
</dbReference>
<dbReference type="AlphaFoldDB" id="A0A6A6W1R4"/>
<keyword evidence="3" id="KW-1185">Reference proteome</keyword>
<gene>
    <name evidence="2" type="ORF">EJ05DRAFT_512141</name>
</gene>
<dbReference type="RefSeq" id="XP_033598936.1">
    <property type="nucleotide sequence ID" value="XM_033748309.1"/>
</dbReference>
<name>A0A6A6W1R4_9PEZI</name>
<evidence type="ECO:0000313" key="3">
    <source>
        <dbReference type="Proteomes" id="UP000799437"/>
    </source>
</evidence>
<feature type="compositionally biased region" description="Polar residues" evidence="1">
    <location>
        <begin position="26"/>
        <end position="38"/>
    </location>
</feature>
<sequence length="214" mass="23298">MSQNHRATRGNRTLHRNNQQDRRARTSTNPTNVPRTSQVVSGAAVSIVLKADQPTGREVQGIVQDLLTRGDHPRGIKVRLVDGRVGRVQRMASEMEILPAQEGTETSNATTIARGRGGCRGGGRGYGIGSRYRDVREEDDGYTYMEGRDQGRSLADYLDAAERRHAALSGQSATRTSTDPQNNDAALTLATCPICNDFEGDETAVTHHVNGHFA</sequence>
<organism evidence="2 3">
    <name type="scientific">Pseudovirgaria hyperparasitica</name>
    <dbReference type="NCBI Taxonomy" id="470096"/>
    <lineage>
        <taxon>Eukaryota</taxon>
        <taxon>Fungi</taxon>
        <taxon>Dikarya</taxon>
        <taxon>Ascomycota</taxon>
        <taxon>Pezizomycotina</taxon>
        <taxon>Dothideomycetes</taxon>
        <taxon>Dothideomycetes incertae sedis</taxon>
        <taxon>Acrospermales</taxon>
        <taxon>Acrospermaceae</taxon>
        <taxon>Pseudovirgaria</taxon>
    </lineage>
</organism>
<feature type="compositionally biased region" description="Basic residues" evidence="1">
    <location>
        <begin position="1"/>
        <end position="15"/>
    </location>
</feature>
<dbReference type="Pfam" id="PF09962">
    <property type="entry name" value="DUF2196"/>
    <property type="match status" value="1"/>
</dbReference>
<feature type="region of interest" description="Disordered" evidence="1">
    <location>
        <begin position="1"/>
        <end position="38"/>
    </location>
</feature>
<dbReference type="InterPro" id="IPR019240">
    <property type="entry name" value="DUF2196"/>
</dbReference>
<dbReference type="EMBL" id="ML996575">
    <property type="protein sequence ID" value="KAF2756485.1"/>
    <property type="molecule type" value="Genomic_DNA"/>
</dbReference>
<dbReference type="OrthoDB" id="20105at2759"/>
<evidence type="ECO:0000313" key="2">
    <source>
        <dbReference type="EMBL" id="KAF2756485.1"/>
    </source>
</evidence>
<dbReference type="Proteomes" id="UP000799437">
    <property type="component" value="Unassembled WGS sequence"/>
</dbReference>
<reference evidence="2" key="1">
    <citation type="journal article" date="2020" name="Stud. Mycol.">
        <title>101 Dothideomycetes genomes: a test case for predicting lifestyles and emergence of pathogens.</title>
        <authorList>
            <person name="Haridas S."/>
            <person name="Albert R."/>
            <person name="Binder M."/>
            <person name="Bloem J."/>
            <person name="Labutti K."/>
            <person name="Salamov A."/>
            <person name="Andreopoulos B."/>
            <person name="Baker S."/>
            <person name="Barry K."/>
            <person name="Bills G."/>
            <person name="Bluhm B."/>
            <person name="Cannon C."/>
            <person name="Castanera R."/>
            <person name="Culley D."/>
            <person name="Daum C."/>
            <person name="Ezra D."/>
            <person name="Gonzalez J."/>
            <person name="Henrissat B."/>
            <person name="Kuo A."/>
            <person name="Liang C."/>
            <person name="Lipzen A."/>
            <person name="Lutzoni F."/>
            <person name="Magnuson J."/>
            <person name="Mondo S."/>
            <person name="Nolan M."/>
            <person name="Ohm R."/>
            <person name="Pangilinan J."/>
            <person name="Park H.-J."/>
            <person name="Ramirez L."/>
            <person name="Alfaro M."/>
            <person name="Sun H."/>
            <person name="Tritt A."/>
            <person name="Yoshinaga Y."/>
            <person name="Zwiers L.-H."/>
            <person name="Turgeon B."/>
            <person name="Goodwin S."/>
            <person name="Spatafora J."/>
            <person name="Crous P."/>
            <person name="Grigoriev I."/>
        </authorList>
    </citation>
    <scope>NUCLEOTIDE SEQUENCE</scope>
    <source>
        <strain evidence="2">CBS 121739</strain>
    </source>
</reference>